<proteinExistence type="predicted"/>
<feature type="transmembrane region" description="Helical" evidence="2">
    <location>
        <begin position="131"/>
        <end position="155"/>
    </location>
</feature>
<feature type="region of interest" description="Disordered" evidence="1">
    <location>
        <begin position="1"/>
        <end position="20"/>
    </location>
</feature>
<name>A0A9J6E2D1_RHIMP</name>
<feature type="compositionally biased region" description="Low complexity" evidence="1">
    <location>
        <begin position="74"/>
        <end position="92"/>
    </location>
</feature>
<dbReference type="AlphaFoldDB" id="A0A9J6E2D1"/>
<feature type="region of interest" description="Disordered" evidence="1">
    <location>
        <begin position="66"/>
        <end position="123"/>
    </location>
</feature>
<dbReference type="Proteomes" id="UP000821866">
    <property type="component" value="Chromosome 4"/>
</dbReference>
<dbReference type="EMBL" id="JABSTU010000006">
    <property type="protein sequence ID" value="KAH8028683.1"/>
    <property type="molecule type" value="Genomic_DNA"/>
</dbReference>
<feature type="compositionally biased region" description="Low complexity" evidence="1">
    <location>
        <begin position="110"/>
        <end position="123"/>
    </location>
</feature>
<sequence length="179" mass="18726">MYYQRFQDDDAEATPPGTTGLAPVAAAEAVTAAAAPPGYPGYDAPSPDVAPSAAAFGFPVQGVAQQFSSQGTTSRIPAAPSSSNAADNVASRPTGRNRREEAVVPKFQDGSSSSRSRTGPSLSAVRSTRPYWLLCLSGVLVVACVVLGALVYVAVKKRKQQATLTPRATQQYATTEFDW</sequence>
<comment type="caution">
    <text evidence="3">The sequence shown here is derived from an EMBL/GenBank/DDBJ whole genome shotgun (WGS) entry which is preliminary data.</text>
</comment>
<keyword evidence="2" id="KW-0812">Transmembrane</keyword>
<reference evidence="3" key="1">
    <citation type="journal article" date="2020" name="Cell">
        <title>Large-Scale Comparative Analyses of Tick Genomes Elucidate Their Genetic Diversity and Vector Capacities.</title>
        <authorList>
            <consortium name="Tick Genome and Microbiome Consortium (TIGMIC)"/>
            <person name="Jia N."/>
            <person name="Wang J."/>
            <person name="Shi W."/>
            <person name="Du L."/>
            <person name="Sun Y."/>
            <person name="Zhan W."/>
            <person name="Jiang J.F."/>
            <person name="Wang Q."/>
            <person name="Zhang B."/>
            <person name="Ji P."/>
            <person name="Bell-Sakyi L."/>
            <person name="Cui X.M."/>
            <person name="Yuan T.T."/>
            <person name="Jiang B.G."/>
            <person name="Yang W.F."/>
            <person name="Lam T.T."/>
            <person name="Chang Q.C."/>
            <person name="Ding S.J."/>
            <person name="Wang X.J."/>
            <person name="Zhu J.G."/>
            <person name="Ruan X.D."/>
            <person name="Zhao L."/>
            <person name="Wei J.T."/>
            <person name="Ye R.Z."/>
            <person name="Que T.C."/>
            <person name="Du C.H."/>
            <person name="Zhou Y.H."/>
            <person name="Cheng J.X."/>
            <person name="Dai P.F."/>
            <person name="Guo W.B."/>
            <person name="Han X.H."/>
            <person name="Huang E.J."/>
            <person name="Li L.F."/>
            <person name="Wei W."/>
            <person name="Gao Y.C."/>
            <person name="Liu J.Z."/>
            <person name="Shao H.Z."/>
            <person name="Wang X."/>
            <person name="Wang C.C."/>
            <person name="Yang T.C."/>
            <person name="Huo Q.B."/>
            <person name="Li W."/>
            <person name="Chen H.Y."/>
            <person name="Chen S.E."/>
            <person name="Zhou L.G."/>
            <person name="Ni X.B."/>
            <person name="Tian J.H."/>
            <person name="Sheng Y."/>
            <person name="Liu T."/>
            <person name="Pan Y.S."/>
            <person name="Xia L.Y."/>
            <person name="Li J."/>
            <person name="Zhao F."/>
            <person name="Cao W.C."/>
        </authorList>
    </citation>
    <scope>NUCLEOTIDE SEQUENCE</scope>
    <source>
        <strain evidence="3">Rmic-2018</strain>
    </source>
</reference>
<keyword evidence="2" id="KW-0472">Membrane</keyword>
<reference evidence="3" key="2">
    <citation type="submission" date="2021-09" db="EMBL/GenBank/DDBJ databases">
        <authorList>
            <person name="Jia N."/>
            <person name="Wang J."/>
            <person name="Shi W."/>
            <person name="Du L."/>
            <person name="Sun Y."/>
            <person name="Zhan W."/>
            <person name="Jiang J."/>
            <person name="Wang Q."/>
            <person name="Zhang B."/>
            <person name="Ji P."/>
            <person name="Sakyi L.B."/>
            <person name="Cui X."/>
            <person name="Yuan T."/>
            <person name="Jiang B."/>
            <person name="Yang W."/>
            <person name="Lam T.T.-Y."/>
            <person name="Chang Q."/>
            <person name="Ding S."/>
            <person name="Wang X."/>
            <person name="Zhu J."/>
            <person name="Ruan X."/>
            <person name="Zhao L."/>
            <person name="Wei J."/>
            <person name="Que T."/>
            <person name="Du C."/>
            <person name="Cheng J."/>
            <person name="Dai P."/>
            <person name="Han X."/>
            <person name="Huang E."/>
            <person name="Gao Y."/>
            <person name="Liu J."/>
            <person name="Shao H."/>
            <person name="Ye R."/>
            <person name="Li L."/>
            <person name="Wei W."/>
            <person name="Wang X."/>
            <person name="Wang C."/>
            <person name="Huo Q."/>
            <person name="Li W."/>
            <person name="Guo W."/>
            <person name="Chen H."/>
            <person name="Chen S."/>
            <person name="Zhou L."/>
            <person name="Zhou L."/>
            <person name="Ni X."/>
            <person name="Tian J."/>
            <person name="Zhou Y."/>
            <person name="Sheng Y."/>
            <person name="Liu T."/>
            <person name="Pan Y."/>
            <person name="Xia L."/>
            <person name="Li J."/>
            <person name="Zhao F."/>
            <person name="Cao W."/>
        </authorList>
    </citation>
    <scope>NUCLEOTIDE SEQUENCE</scope>
    <source>
        <strain evidence="3">Rmic-2018</strain>
        <tissue evidence="3">Larvae</tissue>
    </source>
</reference>
<gene>
    <name evidence="3" type="ORF">HPB51_018107</name>
</gene>
<keyword evidence="4" id="KW-1185">Reference proteome</keyword>
<keyword evidence="2" id="KW-1133">Transmembrane helix</keyword>
<evidence type="ECO:0000313" key="4">
    <source>
        <dbReference type="Proteomes" id="UP000821866"/>
    </source>
</evidence>
<organism evidence="3 4">
    <name type="scientific">Rhipicephalus microplus</name>
    <name type="common">Cattle tick</name>
    <name type="synonym">Boophilus microplus</name>
    <dbReference type="NCBI Taxonomy" id="6941"/>
    <lineage>
        <taxon>Eukaryota</taxon>
        <taxon>Metazoa</taxon>
        <taxon>Ecdysozoa</taxon>
        <taxon>Arthropoda</taxon>
        <taxon>Chelicerata</taxon>
        <taxon>Arachnida</taxon>
        <taxon>Acari</taxon>
        <taxon>Parasitiformes</taxon>
        <taxon>Ixodida</taxon>
        <taxon>Ixodoidea</taxon>
        <taxon>Ixodidae</taxon>
        <taxon>Rhipicephalinae</taxon>
        <taxon>Rhipicephalus</taxon>
        <taxon>Boophilus</taxon>
    </lineage>
</organism>
<protein>
    <recommendedName>
        <fullName evidence="5">Transmembrane protein</fullName>
    </recommendedName>
</protein>
<evidence type="ECO:0008006" key="5">
    <source>
        <dbReference type="Google" id="ProtNLM"/>
    </source>
</evidence>
<accession>A0A9J6E2D1</accession>
<evidence type="ECO:0000256" key="1">
    <source>
        <dbReference type="SAM" id="MobiDB-lite"/>
    </source>
</evidence>
<evidence type="ECO:0000256" key="2">
    <source>
        <dbReference type="SAM" id="Phobius"/>
    </source>
</evidence>
<evidence type="ECO:0000313" key="3">
    <source>
        <dbReference type="EMBL" id="KAH8028683.1"/>
    </source>
</evidence>